<keyword evidence="3" id="KW-1185">Reference proteome</keyword>
<dbReference type="Proteomes" id="UP000278673">
    <property type="component" value="Unassembled WGS sequence"/>
</dbReference>
<dbReference type="AlphaFoldDB" id="A0A3M2LS20"/>
<feature type="region of interest" description="Disordered" evidence="1">
    <location>
        <begin position="1"/>
        <end position="26"/>
    </location>
</feature>
<gene>
    <name evidence="2" type="ORF">EBN88_14940</name>
</gene>
<protein>
    <submittedName>
        <fullName evidence="2">Uncharacterized protein</fullName>
    </submittedName>
</protein>
<comment type="caution">
    <text evidence="2">The sequence shown here is derived from an EMBL/GenBank/DDBJ whole genome shotgun (WGS) entry which is preliminary data.</text>
</comment>
<reference evidence="2 3" key="1">
    <citation type="submission" date="2018-10" db="EMBL/GenBank/DDBJ databases">
        <title>Isolation, diversity and antifungal activity of actinobacteria from wheat.</title>
        <authorList>
            <person name="Han C."/>
        </authorList>
    </citation>
    <scope>NUCLEOTIDE SEQUENCE [LARGE SCALE GENOMIC DNA]</scope>
    <source>
        <strain evidence="2 3">NEAU-YY642</strain>
    </source>
</reference>
<evidence type="ECO:0000313" key="2">
    <source>
        <dbReference type="EMBL" id="RMI39353.1"/>
    </source>
</evidence>
<dbReference type="EMBL" id="RFFJ01000074">
    <property type="protein sequence ID" value="RMI39353.1"/>
    <property type="molecule type" value="Genomic_DNA"/>
</dbReference>
<sequence>MADTVEHPTPPEGGTQQNQAHQNEDRTAEVIAHAIAGTVLRLQRLSPERQAETALGAQSSGSCGVTSCIFDPA</sequence>
<name>A0A3M2LS20_9ACTN</name>
<accession>A0A3M2LS20</accession>
<proteinExistence type="predicted"/>
<evidence type="ECO:0000256" key="1">
    <source>
        <dbReference type="SAM" id="MobiDB-lite"/>
    </source>
</evidence>
<evidence type="ECO:0000313" key="3">
    <source>
        <dbReference type="Proteomes" id="UP000278673"/>
    </source>
</evidence>
<dbReference type="RefSeq" id="WP_122184370.1">
    <property type="nucleotide sequence ID" value="NZ_RFFJ01000074.1"/>
</dbReference>
<organism evidence="2 3">
    <name type="scientific">Streptomyces triticirhizae</name>
    <dbReference type="NCBI Taxonomy" id="2483353"/>
    <lineage>
        <taxon>Bacteria</taxon>
        <taxon>Bacillati</taxon>
        <taxon>Actinomycetota</taxon>
        <taxon>Actinomycetes</taxon>
        <taxon>Kitasatosporales</taxon>
        <taxon>Streptomycetaceae</taxon>
        <taxon>Streptomyces</taxon>
    </lineage>
</organism>